<comment type="similarity">
    <text evidence="2">Belongs to the MoaE family.</text>
</comment>
<dbReference type="SUPFAM" id="SSF54690">
    <property type="entry name" value="Molybdopterin synthase subunit MoaE"/>
    <property type="match status" value="1"/>
</dbReference>
<evidence type="ECO:0000256" key="5">
    <source>
        <dbReference type="ARBA" id="ARBA00023150"/>
    </source>
</evidence>
<dbReference type="Proteomes" id="UP001596303">
    <property type="component" value="Unassembled WGS sequence"/>
</dbReference>
<evidence type="ECO:0000313" key="14">
    <source>
        <dbReference type="Proteomes" id="UP001596303"/>
    </source>
</evidence>
<keyword evidence="5" id="KW-0501">Molybdenum cofactor biosynthesis</keyword>
<evidence type="ECO:0000256" key="2">
    <source>
        <dbReference type="ARBA" id="ARBA00005426"/>
    </source>
</evidence>
<comment type="function">
    <text evidence="6">Converts molybdopterin precursor Z into molybdopterin. This requires the incorporation of two sulfur atoms into precursor Z to generate a dithiolene group. The sulfur is provided by MoaD.</text>
</comment>
<accession>A0ABW1SDJ9</accession>
<organism evidence="13 14">
    <name type="scientific">Ponticaulis profundi</name>
    <dbReference type="NCBI Taxonomy" id="2665222"/>
    <lineage>
        <taxon>Bacteria</taxon>
        <taxon>Pseudomonadati</taxon>
        <taxon>Pseudomonadota</taxon>
        <taxon>Alphaproteobacteria</taxon>
        <taxon>Hyphomonadales</taxon>
        <taxon>Hyphomonadaceae</taxon>
        <taxon>Ponticaulis</taxon>
    </lineage>
</organism>
<dbReference type="PANTHER" id="PTHR23404">
    <property type="entry name" value="MOLYBDOPTERIN SYNTHASE RELATED"/>
    <property type="match status" value="1"/>
</dbReference>
<sequence length="141" mass="15940">MFHPGDELSAFEADMDGAGGVVSFSGYVRPNTKESNVIALELQAYSPLTENGIQAALDRAMKRWPLTGLRVRHRIGRILSGEAIVFVAAASKRRRAAFEAADFVMDYLKTEAVFWKKEITSDGANWIEPRREDYEDQKRWT</sequence>
<comment type="caution">
    <text evidence="13">The sequence shown here is derived from an EMBL/GenBank/DDBJ whole genome shotgun (WGS) entry which is preliminary data.</text>
</comment>
<evidence type="ECO:0000256" key="7">
    <source>
        <dbReference type="ARBA" id="ARBA00026066"/>
    </source>
</evidence>
<dbReference type="Pfam" id="PF02391">
    <property type="entry name" value="MoaE"/>
    <property type="match status" value="1"/>
</dbReference>
<evidence type="ECO:0000313" key="13">
    <source>
        <dbReference type="EMBL" id="MFC6199745.1"/>
    </source>
</evidence>
<evidence type="ECO:0000256" key="1">
    <source>
        <dbReference type="ARBA" id="ARBA00005046"/>
    </source>
</evidence>
<dbReference type="Gene3D" id="3.90.1170.40">
    <property type="entry name" value="Molybdopterin biosynthesis MoaE subunit"/>
    <property type="match status" value="1"/>
</dbReference>
<dbReference type="EC" id="2.8.1.12" evidence="3"/>
<evidence type="ECO:0000256" key="3">
    <source>
        <dbReference type="ARBA" id="ARBA00011950"/>
    </source>
</evidence>
<evidence type="ECO:0000256" key="4">
    <source>
        <dbReference type="ARBA" id="ARBA00013858"/>
    </source>
</evidence>
<evidence type="ECO:0000256" key="9">
    <source>
        <dbReference type="ARBA" id="ARBA00030407"/>
    </source>
</evidence>
<dbReference type="EMBL" id="JBHSSW010000066">
    <property type="protein sequence ID" value="MFC6199745.1"/>
    <property type="molecule type" value="Genomic_DNA"/>
</dbReference>
<comment type="catalytic activity">
    <reaction evidence="12">
        <text>2 [molybdopterin-synthase sulfur-carrier protein]-C-terminal-Gly-aminoethanethioate + cyclic pyranopterin phosphate + H2O = molybdopterin + 2 [molybdopterin-synthase sulfur-carrier protein]-C-terminal Gly-Gly + 2 H(+)</text>
        <dbReference type="Rhea" id="RHEA:26333"/>
        <dbReference type="Rhea" id="RHEA-COMP:12202"/>
        <dbReference type="Rhea" id="RHEA-COMP:19907"/>
        <dbReference type="ChEBI" id="CHEBI:15377"/>
        <dbReference type="ChEBI" id="CHEBI:15378"/>
        <dbReference type="ChEBI" id="CHEBI:58698"/>
        <dbReference type="ChEBI" id="CHEBI:59648"/>
        <dbReference type="ChEBI" id="CHEBI:90778"/>
        <dbReference type="ChEBI" id="CHEBI:232372"/>
        <dbReference type="EC" id="2.8.1.12"/>
    </reaction>
</comment>
<keyword evidence="14" id="KW-1185">Reference proteome</keyword>
<protein>
    <recommendedName>
        <fullName evidence="4">Molybdopterin synthase catalytic subunit</fullName>
        <ecNumber evidence="3">2.8.1.12</ecNumber>
    </recommendedName>
    <alternativeName>
        <fullName evidence="10">MPT synthase subunit 2</fullName>
    </alternativeName>
    <alternativeName>
        <fullName evidence="8">Molybdenum cofactor biosynthesis protein E</fullName>
    </alternativeName>
    <alternativeName>
        <fullName evidence="9">Molybdopterin-converting factor large subunit</fullName>
    </alternativeName>
    <alternativeName>
        <fullName evidence="11">Molybdopterin-converting factor subunit 2</fullName>
    </alternativeName>
</protein>
<evidence type="ECO:0000256" key="8">
    <source>
        <dbReference type="ARBA" id="ARBA00029745"/>
    </source>
</evidence>
<evidence type="ECO:0000256" key="12">
    <source>
        <dbReference type="ARBA" id="ARBA00049878"/>
    </source>
</evidence>
<comment type="pathway">
    <text evidence="1">Cofactor biosynthesis; molybdopterin biosynthesis.</text>
</comment>
<reference evidence="14" key="1">
    <citation type="journal article" date="2019" name="Int. J. Syst. Evol. Microbiol.">
        <title>The Global Catalogue of Microorganisms (GCM) 10K type strain sequencing project: providing services to taxonomists for standard genome sequencing and annotation.</title>
        <authorList>
            <consortium name="The Broad Institute Genomics Platform"/>
            <consortium name="The Broad Institute Genome Sequencing Center for Infectious Disease"/>
            <person name="Wu L."/>
            <person name="Ma J."/>
        </authorList>
    </citation>
    <scope>NUCLEOTIDE SEQUENCE [LARGE SCALE GENOMIC DNA]</scope>
    <source>
        <strain evidence="14">CGMCC-1.15741</strain>
    </source>
</reference>
<proteinExistence type="inferred from homology"/>
<comment type="subunit">
    <text evidence="7">Heterotetramer of 2 MoaD subunits and 2 MoaE subunits. Also stable as homodimer. The enzyme changes between these two forms during catalysis.</text>
</comment>
<dbReference type="InterPro" id="IPR036563">
    <property type="entry name" value="MoaE_sf"/>
</dbReference>
<evidence type="ECO:0000256" key="6">
    <source>
        <dbReference type="ARBA" id="ARBA00025448"/>
    </source>
</evidence>
<name>A0ABW1SDJ9_9PROT</name>
<evidence type="ECO:0000256" key="11">
    <source>
        <dbReference type="ARBA" id="ARBA00032474"/>
    </source>
</evidence>
<gene>
    <name evidence="13" type="ORF">ACFQDM_16825</name>
</gene>
<evidence type="ECO:0000256" key="10">
    <source>
        <dbReference type="ARBA" id="ARBA00030781"/>
    </source>
</evidence>
<dbReference type="InterPro" id="IPR003448">
    <property type="entry name" value="Mopterin_biosynth_MoaE"/>
</dbReference>
<dbReference type="CDD" id="cd00756">
    <property type="entry name" value="MoaE"/>
    <property type="match status" value="1"/>
</dbReference>